<gene>
    <name evidence="1" type="ORF">WA026_009142</name>
</gene>
<organism evidence="1 2">
    <name type="scientific">Henosepilachna vigintioctopunctata</name>
    <dbReference type="NCBI Taxonomy" id="420089"/>
    <lineage>
        <taxon>Eukaryota</taxon>
        <taxon>Metazoa</taxon>
        <taxon>Ecdysozoa</taxon>
        <taxon>Arthropoda</taxon>
        <taxon>Hexapoda</taxon>
        <taxon>Insecta</taxon>
        <taxon>Pterygota</taxon>
        <taxon>Neoptera</taxon>
        <taxon>Endopterygota</taxon>
        <taxon>Coleoptera</taxon>
        <taxon>Polyphaga</taxon>
        <taxon>Cucujiformia</taxon>
        <taxon>Coccinelloidea</taxon>
        <taxon>Coccinellidae</taxon>
        <taxon>Epilachninae</taxon>
        <taxon>Epilachnini</taxon>
        <taxon>Henosepilachna</taxon>
    </lineage>
</organism>
<evidence type="ECO:0000313" key="2">
    <source>
        <dbReference type="Proteomes" id="UP001431783"/>
    </source>
</evidence>
<name>A0AAW1UQ02_9CUCU</name>
<dbReference type="Proteomes" id="UP001431783">
    <property type="component" value="Unassembled WGS sequence"/>
</dbReference>
<evidence type="ECO:0000313" key="1">
    <source>
        <dbReference type="EMBL" id="KAK9884903.1"/>
    </source>
</evidence>
<keyword evidence="2" id="KW-1185">Reference proteome</keyword>
<proteinExistence type="predicted"/>
<protein>
    <submittedName>
        <fullName evidence="1">Uncharacterized protein</fullName>
    </submittedName>
</protein>
<dbReference type="EMBL" id="JARQZJ010000094">
    <property type="protein sequence ID" value="KAK9884903.1"/>
    <property type="molecule type" value="Genomic_DNA"/>
</dbReference>
<reference evidence="1 2" key="1">
    <citation type="submission" date="2023-03" db="EMBL/GenBank/DDBJ databases">
        <title>Genome insight into feeding habits of ladybird beetles.</title>
        <authorList>
            <person name="Li H.-S."/>
            <person name="Huang Y.-H."/>
            <person name="Pang H."/>
        </authorList>
    </citation>
    <scope>NUCLEOTIDE SEQUENCE [LARGE SCALE GENOMIC DNA]</scope>
    <source>
        <strain evidence="1">SYSU_2023b</strain>
        <tissue evidence="1">Whole body</tissue>
    </source>
</reference>
<comment type="caution">
    <text evidence="1">The sequence shown here is derived from an EMBL/GenBank/DDBJ whole genome shotgun (WGS) entry which is preliminary data.</text>
</comment>
<sequence length="201" mass="23658">MTSEEKYSIFESEYKSSYRYKPLSKRAIHPLVGQFNNPIIQDCKQYLVINLGKDVLEENPNCYREKLLKTVHRKVAEKNFEKPLDEQLYYLEYLKGWKSQSMLTYGKKPHEDMTSIEILPYLVRLPNDTKVCLTTYTSNFKNPGRYMPNVLTKRPKPIKLGDEGLTLSDVYKFPSVSEYSDKIGSHAEFLLQQRFKPRKQL</sequence>
<dbReference type="AlphaFoldDB" id="A0AAW1UQ02"/>
<accession>A0AAW1UQ02</accession>